<dbReference type="Proteomes" id="UP000247233">
    <property type="component" value="Unassembled WGS sequence"/>
</dbReference>
<dbReference type="OrthoDB" id="4470832at2759"/>
<keyword evidence="3" id="KW-0732">Signal</keyword>
<evidence type="ECO:0000313" key="4">
    <source>
        <dbReference type="EMBL" id="PWY83395.1"/>
    </source>
</evidence>
<dbReference type="AlphaFoldDB" id="A0A317WBR9"/>
<comment type="caution">
    <text evidence="4">The sequence shown here is derived from an EMBL/GenBank/DDBJ whole genome shotgun (WGS) entry which is preliminary data.</text>
</comment>
<dbReference type="GO" id="GO:0004521">
    <property type="term" value="F:RNA endonuclease activity"/>
    <property type="evidence" value="ECO:0007669"/>
    <property type="project" value="InterPro"/>
</dbReference>
<proteinExistence type="predicted"/>
<dbReference type="InterPro" id="IPR016191">
    <property type="entry name" value="Ribonuclease/ribotoxin"/>
</dbReference>
<evidence type="ECO:0000256" key="3">
    <source>
        <dbReference type="SAM" id="SignalP"/>
    </source>
</evidence>
<accession>A0A317WBR9</accession>
<keyword evidence="1" id="KW-0540">Nuclease</keyword>
<name>A0A317WBR9_9EURO</name>
<protein>
    <submittedName>
        <fullName evidence="4">Uncharacterized protein</fullName>
    </submittedName>
</protein>
<dbReference type="GeneID" id="37068807"/>
<feature type="signal peptide" evidence="3">
    <location>
        <begin position="1"/>
        <end position="18"/>
    </location>
</feature>
<dbReference type="VEuPathDB" id="FungiDB:BO70DRAFT_395841"/>
<dbReference type="GO" id="GO:0003723">
    <property type="term" value="F:RNA binding"/>
    <property type="evidence" value="ECO:0007669"/>
    <property type="project" value="InterPro"/>
</dbReference>
<evidence type="ECO:0000256" key="2">
    <source>
        <dbReference type="ARBA" id="ARBA00022801"/>
    </source>
</evidence>
<evidence type="ECO:0000256" key="1">
    <source>
        <dbReference type="ARBA" id="ARBA00022722"/>
    </source>
</evidence>
<gene>
    <name evidence="4" type="ORF">BO70DRAFT_395841</name>
</gene>
<dbReference type="SUPFAM" id="SSF53933">
    <property type="entry name" value="Microbial ribonucleases"/>
    <property type="match status" value="1"/>
</dbReference>
<feature type="chain" id="PRO_5016362806" evidence="3">
    <location>
        <begin position="19"/>
        <end position="211"/>
    </location>
</feature>
<dbReference type="EMBL" id="MSFL01000010">
    <property type="protein sequence ID" value="PWY83395.1"/>
    <property type="molecule type" value="Genomic_DNA"/>
</dbReference>
<organism evidence="4 5">
    <name type="scientific">Aspergillus heteromorphus CBS 117.55</name>
    <dbReference type="NCBI Taxonomy" id="1448321"/>
    <lineage>
        <taxon>Eukaryota</taxon>
        <taxon>Fungi</taxon>
        <taxon>Dikarya</taxon>
        <taxon>Ascomycota</taxon>
        <taxon>Pezizomycotina</taxon>
        <taxon>Eurotiomycetes</taxon>
        <taxon>Eurotiomycetidae</taxon>
        <taxon>Eurotiales</taxon>
        <taxon>Aspergillaceae</taxon>
        <taxon>Aspergillus</taxon>
        <taxon>Aspergillus subgen. Circumdati</taxon>
    </lineage>
</organism>
<sequence length="211" mass="23382">MQLKTILALAIAVSPVFAAEVLDTQTRDIGSKFTERETFGNALGSSPAGFTKKKREDKEAVGTNDIDVINHLAKRVLLTCTPTTNESGNRFTVQETTAEAQAKAAGYTKGKSGYPHTFQNIDGIDWEVAECDAQPRSEESKLKEYPIYWTSSTTKAWTKDKKKNAVGYNPKTPMRVVYMEGDDDELIFCGVMIHEEVLASNQGDKRFVKCT</sequence>
<dbReference type="Pfam" id="PF00545">
    <property type="entry name" value="Ribonuclease"/>
    <property type="match status" value="1"/>
</dbReference>
<dbReference type="RefSeq" id="XP_025399838.1">
    <property type="nucleotide sequence ID" value="XM_025546570.1"/>
</dbReference>
<reference evidence="4 5" key="1">
    <citation type="submission" date="2016-12" db="EMBL/GenBank/DDBJ databases">
        <title>The genomes of Aspergillus section Nigri reveals drivers in fungal speciation.</title>
        <authorList>
            <consortium name="DOE Joint Genome Institute"/>
            <person name="Vesth T.C."/>
            <person name="Nybo J."/>
            <person name="Theobald S."/>
            <person name="Brandl J."/>
            <person name="Frisvad J.C."/>
            <person name="Nielsen K.F."/>
            <person name="Lyhne E.K."/>
            <person name="Kogle M.E."/>
            <person name="Kuo A."/>
            <person name="Riley R."/>
            <person name="Clum A."/>
            <person name="Nolan M."/>
            <person name="Lipzen A."/>
            <person name="Salamov A."/>
            <person name="Henrissat B."/>
            <person name="Wiebenga A."/>
            <person name="De Vries R.P."/>
            <person name="Grigoriev I.V."/>
            <person name="Mortensen U.H."/>
            <person name="Andersen M.R."/>
            <person name="Baker S.E."/>
        </authorList>
    </citation>
    <scope>NUCLEOTIDE SEQUENCE [LARGE SCALE GENOMIC DNA]</scope>
    <source>
        <strain evidence="4 5">CBS 117.55</strain>
    </source>
</reference>
<dbReference type="InterPro" id="IPR000026">
    <property type="entry name" value="N1-like"/>
</dbReference>
<keyword evidence="2" id="KW-0378">Hydrolase</keyword>
<evidence type="ECO:0000313" key="5">
    <source>
        <dbReference type="Proteomes" id="UP000247233"/>
    </source>
</evidence>
<keyword evidence="5" id="KW-1185">Reference proteome</keyword>
<dbReference type="Gene3D" id="3.10.450.30">
    <property type="entry name" value="Microbial ribonucleases"/>
    <property type="match status" value="1"/>
</dbReference>
<dbReference type="GO" id="GO:0016787">
    <property type="term" value="F:hydrolase activity"/>
    <property type="evidence" value="ECO:0007669"/>
    <property type="project" value="UniProtKB-KW"/>
</dbReference>